<feature type="domain" description="BPTI/Kunitz inhibitor" evidence="2">
    <location>
        <begin position="21"/>
        <end position="74"/>
    </location>
</feature>
<dbReference type="Proteomes" id="UP000230233">
    <property type="component" value="Chromosome V"/>
</dbReference>
<protein>
    <recommendedName>
        <fullName evidence="2">BPTI/Kunitz inhibitor domain-containing protein</fullName>
    </recommendedName>
</protein>
<evidence type="ECO:0000259" key="2">
    <source>
        <dbReference type="PROSITE" id="PS50279"/>
    </source>
</evidence>
<dbReference type="InterPro" id="IPR036880">
    <property type="entry name" value="Kunitz_BPTI_sf"/>
</dbReference>
<dbReference type="PROSITE" id="PS50279">
    <property type="entry name" value="BPTI_KUNITZ_2"/>
    <property type="match status" value="1"/>
</dbReference>
<comment type="caution">
    <text evidence="3">The sequence shown here is derived from an EMBL/GenBank/DDBJ whole genome shotgun (WGS) entry which is preliminary data.</text>
</comment>
<dbReference type="PANTHER" id="PTHR47248:SF2">
    <property type="entry name" value="BPTI_KUNITZ INHIBITOR DOMAIN-CONTAINING PROTEIN"/>
    <property type="match status" value="1"/>
</dbReference>
<dbReference type="OrthoDB" id="5860548at2759"/>
<feature type="chain" id="PRO_5013680514" description="BPTI/Kunitz inhibitor domain-containing protein" evidence="1">
    <location>
        <begin position="17"/>
        <end position="175"/>
    </location>
</feature>
<dbReference type="InterPro" id="IPR020901">
    <property type="entry name" value="Prtase_inh_Kunz-CS"/>
</dbReference>
<organism evidence="3 4">
    <name type="scientific">Caenorhabditis nigoni</name>
    <dbReference type="NCBI Taxonomy" id="1611254"/>
    <lineage>
        <taxon>Eukaryota</taxon>
        <taxon>Metazoa</taxon>
        <taxon>Ecdysozoa</taxon>
        <taxon>Nematoda</taxon>
        <taxon>Chromadorea</taxon>
        <taxon>Rhabditida</taxon>
        <taxon>Rhabditina</taxon>
        <taxon>Rhabditomorpha</taxon>
        <taxon>Rhabditoidea</taxon>
        <taxon>Rhabditidae</taxon>
        <taxon>Peloderinae</taxon>
        <taxon>Caenorhabditis</taxon>
    </lineage>
</organism>
<dbReference type="InterPro" id="IPR002223">
    <property type="entry name" value="Kunitz_BPTI"/>
</dbReference>
<gene>
    <name evidence="3" type="primary">Cnig_chr_V.g18617</name>
    <name evidence="3" type="ORF">B9Z55_018617</name>
</gene>
<keyword evidence="4" id="KW-1185">Reference proteome</keyword>
<evidence type="ECO:0000256" key="1">
    <source>
        <dbReference type="SAM" id="SignalP"/>
    </source>
</evidence>
<name>A0A2G5TEW7_9PELO</name>
<sequence length="175" mass="19007">MKFLFSFLVFVLAVSAQNDICLEKIEFGNSCSTAEPSIRFHFDNSTGLCMAFGYKGCGGNKNNFDTDGTCSALCKPTSINWCPVKSEPLKKTDGTVLCKKDDDCKTNGYCKRRLAGGGVCCSKAVRVCGKGRTALIVKDDGNKNMLIGKNCDSNFCPKQSKCTMGNYFATCCKKL</sequence>
<dbReference type="GO" id="GO:0004867">
    <property type="term" value="F:serine-type endopeptidase inhibitor activity"/>
    <property type="evidence" value="ECO:0007669"/>
    <property type="project" value="InterPro"/>
</dbReference>
<evidence type="ECO:0000313" key="3">
    <source>
        <dbReference type="EMBL" id="PIC25842.1"/>
    </source>
</evidence>
<evidence type="ECO:0000313" key="4">
    <source>
        <dbReference type="Proteomes" id="UP000230233"/>
    </source>
</evidence>
<dbReference type="AlphaFoldDB" id="A0A2G5TEW7"/>
<accession>A0A2G5TEW7</accession>
<proteinExistence type="predicted"/>
<dbReference type="Gene3D" id="4.10.410.10">
    <property type="entry name" value="Pancreatic trypsin inhibitor Kunitz domain"/>
    <property type="match status" value="1"/>
</dbReference>
<dbReference type="PROSITE" id="PS00280">
    <property type="entry name" value="BPTI_KUNITZ_1"/>
    <property type="match status" value="1"/>
</dbReference>
<dbReference type="InterPro" id="IPR052861">
    <property type="entry name" value="BPTI/Kunitz_domain"/>
</dbReference>
<feature type="signal peptide" evidence="1">
    <location>
        <begin position="1"/>
        <end position="16"/>
    </location>
</feature>
<dbReference type="EMBL" id="PDUG01000005">
    <property type="protein sequence ID" value="PIC25842.1"/>
    <property type="molecule type" value="Genomic_DNA"/>
</dbReference>
<reference evidence="4" key="1">
    <citation type="submission" date="2017-10" db="EMBL/GenBank/DDBJ databases">
        <title>Rapid genome shrinkage in a self-fertile nematode reveals novel sperm competition proteins.</title>
        <authorList>
            <person name="Yin D."/>
            <person name="Schwarz E.M."/>
            <person name="Thomas C.G."/>
            <person name="Felde R.L."/>
            <person name="Korf I.F."/>
            <person name="Cutter A.D."/>
            <person name="Schartner C.M."/>
            <person name="Ralston E.J."/>
            <person name="Meyer B.J."/>
            <person name="Haag E.S."/>
        </authorList>
    </citation>
    <scope>NUCLEOTIDE SEQUENCE [LARGE SCALE GENOMIC DNA]</scope>
    <source>
        <strain evidence="4">JU1422</strain>
    </source>
</reference>
<dbReference type="PANTHER" id="PTHR47248">
    <property type="entry name" value="PROTEIN CBG06772"/>
    <property type="match status" value="1"/>
</dbReference>
<dbReference type="SMART" id="SM00131">
    <property type="entry name" value="KU"/>
    <property type="match status" value="1"/>
</dbReference>
<dbReference type="SUPFAM" id="SSF57362">
    <property type="entry name" value="BPTI-like"/>
    <property type="match status" value="1"/>
</dbReference>
<keyword evidence="1" id="KW-0732">Signal</keyword>
<dbReference type="Pfam" id="PF00014">
    <property type="entry name" value="Kunitz_BPTI"/>
    <property type="match status" value="1"/>
</dbReference>